<evidence type="ECO:0000259" key="2">
    <source>
        <dbReference type="PROSITE" id="PS50110"/>
    </source>
</evidence>
<reference evidence="4 5" key="1">
    <citation type="submission" date="2015-11" db="EMBL/GenBank/DDBJ databases">
        <title>Genomic Taxonomy of the Vibrionaceae.</title>
        <authorList>
            <person name="Gomez-Gil B."/>
            <person name="Enciso-Ibarra J."/>
        </authorList>
    </citation>
    <scope>NUCLEOTIDE SEQUENCE [LARGE SCALE GENOMIC DNA]</scope>
    <source>
        <strain evidence="4 5">CAIM 912</strain>
    </source>
</reference>
<dbReference type="InterPro" id="IPR001789">
    <property type="entry name" value="Sig_transdc_resp-reg_receiver"/>
</dbReference>
<feature type="domain" description="CheW-like" evidence="3">
    <location>
        <begin position="19"/>
        <end position="161"/>
    </location>
</feature>
<proteinExistence type="predicted"/>
<protein>
    <submittedName>
        <fullName evidence="4">Chemotaxis protein CheW</fullName>
    </submittedName>
</protein>
<dbReference type="InterPro" id="IPR011006">
    <property type="entry name" value="CheY-like_superfamily"/>
</dbReference>
<sequence>MTSILDSVDSRTKLVGENRLELLIFQLGTRQLFAINVFKVREVLKVPHLNQMPGSHPKICGVATIRGQSIPVIDMRQSVGMRPLEKDQDTNLIVTEYNRTVQAFLVGKVVYIKNMGWDEIMEPPSTGRGNYLTAITKLEHDNENKLVEIIDVEKVLAEIVSYDIGISEEVLDEDLSHHLMNTRVLVVDDSSTARKQVTETLGQLGIECIEKKNGAHALQLLKSWCDEGKNVTDEILLMITDAEMPEMDGYKLTSEVRADSRMSHLYIALNTSLSGSFNEAMVEKVGCNRFVSKFQPDLLVDVVQTRMREKLEEEMGKK</sequence>
<dbReference type="Gene3D" id="2.40.50.180">
    <property type="entry name" value="CheA-289, Domain 4"/>
    <property type="match status" value="1"/>
</dbReference>
<keyword evidence="5" id="KW-1185">Reference proteome</keyword>
<dbReference type="CDD" id="cd19924">
    <property type="entry name" value="REC_CheV-like"/>
    <property type="match status" value="1"/>
</dbReference>
<evidence type="ECO:0000259" key="3">
    <source>
        <dbReference type="PROSITE" id="PS50851"/>
    </source>
</evidence>
<name>A0A135IAD7_9GAMM</name>
<dbReference type="OrthoDB" id="9806105at2"/>
<dbReference type="SMART" id="SM00260">
    <property type="entry name" value="CheW"/>
    <property type="match status" value="1"/>
</dbReference>
<dbReference type="SUPFAM" id="SSF52172">
    <property type="entry name" value="CheY-like"/>
    <property type="match status" value="1"/>
</dbReference>
<dbReference type="Proteomes" id="UP000070529">
    <property type="component" value="Unassembled WGS sequence"/>
</dbReference>
<evidence type="ECO:0000313" key="5">
    <source>
        <dbReference type="Proteomes" id="UP000070529"/>
    </source>
</evidence>
<feature type="modified residue" description="4-aspartylphosphate" evidence="1">
    <location>
        <position position="241"/>
    </location>
</feature>
<organism evidence="4 5">
    <name type="scientific">Enterovibrio coralii</name>
    <dbReference type="NCBI Taxonomy" id="294935"/>
    <lineage>
        <taxon>Bacteria</taxon>
        <taxon>Pseudomonadati</taxon>
        <taxon>Pseudomonadota</taxon>
        <taxon>Gammaproteobacteria</taxon>
        <taxon>Vibrionales</taxon>
        <taxon>Vibrionaceae</taxon>
        <taxon>Enterovibrio</taxon>
    </lineage>
</organism>
<dbReference type="Pfam" id="PF00072">
    <property type="entry name" value="Response_reg"/>
    <property type="match status" value="1"/>
</dbReference>
<evidence type="ECO:0000313" key="4">
    <source>
        <dbReference type="EMBL" id="KXF82426.1"/>
    </source>
</evidence>
<dbReference type="Pfam" id="PF01584">
    <property type="entry name" value="CheW"/>
    <property type="match status" value="1"/>
</dbReference>
<dbReference type="PANTHER" id="PTHR47233">
    <property type="entry name" value="CHEMOTAXIS PROTEIN CHEV"/>
    <property type="match status" value="1"/>
</dbReference>
<dbReference type="EMBL" id="LNTY01000025">
    <property type="protein sequence ID" value="KXF82426.1"/>
    <property type="molecule type" value="Genomic_DNA"/>
</dbReference>
<dbReference type="AlphaFoldDB" id="A0A135IAD7"/>
<dbReference type="InterPro" id="IPR036061">
    <property type="entry name" value="CheW-like_dom_sf"/>
</dbReference>
<dbReference type="RefSeq" id="WP_067413980.1">
    <property type="nucleotide sequence ID" value="NZ_LNTY01000025.1"/>
</dbReference>
<dbReference type="InterPro" id="IPR002545">
    <property type="entry name" value="CheW-lke_dom"/>
</dbReference>
<comment type="caution">
    <text evidence="4">The sequence shown here is derived from an EMBL/GenBank/DDBJ whole genome shotgun (WGS) entry which is preliminary data.</text>
</comment>
<dbReference type="InterPro" id="IPR024181">
    <property type="entry name" value="Chemotax_regulator_CheV"/>
</dbReference>
<dbReference type="STRING" id="294935.ATN88_09910"/>
<dbReference type="Gene3D" id="3.40.50.2300">
    <property type="match status" value="1"/>
</dbReference>
<dbReference type="GO" id="GO:0006935">
    <property type="term" value="P:chemotaxis"/>
    <property type="evidence" value="ECO:0007669"/>
    <property type="project" value="InterPro"/>
</dbReference>
<accession>A0A135IAD7</accession>
<dbReference type="GO" id="GO:0000160">
    <property type="term" value="P:phosphorelay signal transduction system"/>
    <property type="evidence" value="ECO:0007669"/>
    <property type="project" value="InterPro"/>
</dbReference>
<evidence type="ECO:0000256" key="1">
    <source>
        <dbReference type="PROSITE-ProRule" id="PRU00169"/>
    </source>
</evidence>
<dbReference type="SUPFAM" id="SSF50341">
    <property type="entry name" value="CheW-like"/>
    <property type="match status" value="1"/>
</dbReference>
<gene>
    <name evidence="4" type="ORF">ATN88_09910</name>
</gene>
<dbReference type="PIRSF" id="PIRSF002867">
    <property type="entry name" value="CheV"/>
    <property type="match status" value="1"/>
</dbReference>
<keyword evidence="1" id="KW-0597">Phosphoprotein</keyword>
<dbReference type="Gene3D" id="2.30.30.40">
    <property type="entry name" value="SH3 Domains"/>
    <property type="match status" value="1"/>
</dbReference>
<feature type="domain" description="Response regulatory" evidence="2">
    <location>
        <begin position="183"/>
        <end position="307"/>
    </location>
</feature>
<dbReference type="SMART" id="SM00448">
    <property type="entry name" value="REC"/>
    <property type="match status" value="1"/>
</dbReference>
<dbReference type="PROSITE" id="PS50110">
    <property type="entry name" value="RESPONSE_REGULATORY"/>
    <property type="match status" value="1"/>
</dbReference>
<dbReference type="PROSITE" id="PS50851">
    <property type="entry name" value="CHEW"/>
    <property type="match status" value="1"/>
</dbReference>
<dbReference type="PANTHER" id="PTHR47233:SF4">
    <property type="entry name" value="CHEMOTAXIS SIGNAL TRANSDUCTION PROTEIN"/>
    <property type="match status" value="1"/>
</dbReference>